<dbReference type="NCBIfam" id="TIGR04131">
    <property type="entry name" value="Bac_Flav_CTERM"/>
    <property type="match status" value="1"/>
</dbReference>
<proteinExistence type="predicted"/>
<dbReference type="InterPro" id="IPR036116">
    <property type="entry name" value="FN3_sf"/>
</dbReference>
<dbReference type="Pfam" id="PF13585">
    <property type="entry name" value="CHU_C"/>
    <property type="match status" value="1"/>
</dbReference>
<dbReference type="InterPro" id="IPR026341">
    <property type="entry name" value="T9SS_type_B"/>
</dbReference>
<dbReference type="EMBL" id="PYVU01000067">
    <property type="protein sequence ID" value="PTB96091.1"/>
    <property type="molecule type" value="Genomic_DNA"/>
</dbReference>
<gene>
    <name evidence="1" type="ORF">C9994_08880</name>
</gene>
<sequence length="644" mass="71246">MKNIVLFIIAFSAPFLLWSQGNFPSENGLFEVDYLKGCVGTTITVTPIAATGTYLACFDADLTDLTSSENQTCFNEQANKPVGKLEFTYTEPGIYNILVLNQLTGSQQFDSLTIKIFDPELPQLALSNCNGDIFFNLNPEVESFDIYNINFGDGTPPQNVSINNFPISHTYSDNSQSYTVQATGSFDASGFNNCSNTTYTNTIVPENLNETAATITSLDLISASTLEIAFNANENQFYFVEISQNNNTSYNSVRSLYGQSTGTLQLDNLDLINNFYCVRIVSESLCTGNDLLSNEVCSIQLTGDAQADGNLLEWNSGSFTTSTLYKNGFEIYTGNSPFLDTNVLCGQTDNYEIIATNSSGIEVRSLAVEIIAEASASQLPITQVSTRVLSSGELEIEWEVPQGLQPETYIVYKKQKESDNFREIATTDSTSFTDTSSDFTSGISFYSVSYSNNCSGRSPLVATAPNILLTANESENIIDFSWNSFTGYDSLLSHYLIRKYDRDLNLVDEWDIGLETFFSDDVANAGEQIYIYQVFAISENGLISSSNQVQFKIPPSFFVPSGFTPNGDALNEEIKVVGKFIEQVEFSIFNRWGTLIFRSNELDKGWDGFLPDREAPEGTYSYTIVVKDAAGEEYFKSGVFNLIR</sequence>
<comment type="caution">
    <text evidence="1">The sequence shown here is derived from an EMBL/GenBank/DDBJ whole genome shotgun (WGS) entry which is preliminary data.</text>
</comment>
<organism evidence="1 2">
    <name type="scientific">Marivirga lumbricoides</name>
    <dbReference type="NCBI Taxonomy" id="1046115"/>
    <lineage>
        <taxon>Bacteria</taxon>
        <taxon>Pseudomonadati</taxon>
        <taxon>Bacteroidota</taxon>
        <taxon>Cytophagia</taxon>
        <taxon>Cytophagales</taxon>
        <taxon>Marivirgaceae</taxon>
        <taxon>Marivirga</taxon>
    </lineage>
</organism>
<name>A0A2T4DQK3_9BACT</name>
<evidence type="ECO:0000313" key="1">
    <source>
        <dbReference type="EMBL" id="PTB96091.1"/>
    </source>
</evidence>
<dbReference type="Gene3D" id="2.60.40.10">
    <property type="entry name" value="Immunoglobulins"/>
    <property type="match status" value="2"/>
</dbReference>
<dbReference type="Proteomes" id="UP000240608">
    <property type="component" value="Unassembled WGS sequence"/>
</dbReference>
<evidence type="ECO:0000313" key="2">
    <source>
        <dbReference type="Proteomes" id="UP000240608"/>
    </source>
</evidence>
<evidence type="ECO:0008006" key="3">
    <source>
        <dbReference type="Google" id="ProtNLM"/>
    </source>
</evidence>
<dbReference type="AlphaFoldDB" id="A0A2T4DQK3"/>
<dbReference type="SUPFAM" id="SSF49265">
    <property type="entry name" value="Fibronectin type III"/>
    <property type="match status" value="1"/>
</dbReference>
<accession>A0A2T4DQK3</accession>
<dbReference type="InterPro" id="IPR013783">
    <property type="entry name" value="Ig-like_fold"/>
</dbReference>
<protein>
    <recommendedName>
        <fullName evidence="3">PKD domain-containing protein</fullName>
    </recommendedName>
</protein>
<reference evidence="1 2" key="1">
    <citation type="submission" date="2018-03" db="EMBL/GenBank/DDBJ databases">
        <title>Cross-interface Injection: A General Nanoliter Liquid Handling Method Applied to Single Cells Genome Amplification Automated Nanoliter Liquid Handling Applied to Single Cell Multiple Displacement Amplification.</title>
        <authorList>
            <person name="Yun J."/>
            <person name="Xu P."/>
            <person name="Xu J."/>
            <person name="Dai X."/>
            <person name="Wang Y."/>
            <person name="Zheng X."/>
            <person name="Cao C."/>
            <person name="Yi Q."/>
            <person name="Zhu Y."/>
            <person name="Wang L."/>
            <person name="Dong Z."/>
            <person name="Huang Y."/>
            <person name="Huang L."/>
            <person name="Du W."/>
        </authorList>
    </citation>
    <scope>NUCLEOTIDE SEQUENCE [LARGE SCALE GENOMIC DNA]</scope>
    <source>
        <strain evidence="1 2">Z-D1-2</strain>
    </source>
</reference>